<gene>
    <name evidence="1" type="ORF">NX782_19345</name>
</gene>
<evidence type="ECO:0000313" key="1">
    <source>
        <dbReference type="EMBL" id="MCS0591349.1"/>
    </source>
</evidence>
<evidence type="ECO:0000313" key="2">
    <source>
        <dbReference type="Proteomes" id="UP001205560"/>
    </source>
</evidence>
<name>A0ABT2AAX1_9BURK</name>
<comment type="caution">
    <text evidence="1">The sequence shown here is derived from an EMBL/GenBank/DDBJ whole genome shotgun (WGS) entry which is preliminary data.</text>
</comment>
<keyword evidence="2" id="KW-1185">Reference proteome</keyword>
<dbReference type="Proteomes" id="UP001205560">
    <property type="component" value="Unassembled WGS sequence"/>
</dbReference>
<organism evidence="1 2">
    <name type="scientific">Massilia norwichensis</name>
    <dbReference type="NCBI Taxonomy" id="1442366"/>
    <lineage>
        <taxon>Bacteria</taxon>
        <taxon>Pseudomonadati</taxon>
        <taxon>Pseudomonadota</taxon>
        <taxon>Betaproteobacteria</taxon>
        <taxon>Burkholderiales</taxon>
        <taxon>Oxalobacteraceae</taxon>
        <taxon>Telluria group</taxon>
        <taxon>Massilia</taxon>
    </lineage>
</organism>
<dbReference type="RefSeq" id="WP_258847119.1">
    <property type="nucleotide sequence ID" value="NZ_JANUGX010000026.1"/>
</dbReference>
<accession>A0ABT2AAX1</accession>
<dbReference type="EMBL" id="JANUGX010000026">
    <property type="protein sequence ID" value="MCS0591349.1"/>
    <property type="molecule type" value="Genomic_DNA"/>
</dbReference>
<proteinExistence type="predicted"/>
<sequence>MSELEFEQENEPERAFEEARVGIAMGLRRLVTQGLNEQLDEQAAKGLEPETNGMSVLIMRTAGKNSSRAVLAAGHVFEFKVAVAAMNPKTQEGPTGADIAIFLEVLPQSGAYIPILSKTLLIQAKVGKLNAKGELSASDQHLPGQIAQIQRVSPNDGFLLVYTDQGAYCIEIAEATRRLNGNTVRTTHFSDAGEMLYRMVICTSGNEPSIAPSALGPRRDTLGSIEVADAAQRLANVARIRPVEEAIGITLTVADGNP</sequence>
<protein>
    <submittedName>
        <fullName evidence="1">Uncharacterized protein</fullName>
    </submittedName>
</protein>
<reference evidence="1 2" key="1">
    <citation type="submission" date="2022-08" db="EMBL/GenBank/DDBJ databases">
        <title>Reclassification of Massilia species as members of the genera Telluria, Duganella, Pseudoduganella, Mokoshia gen. nov. and Zemynaea gen. nov. using orthogonal and non-orthogonal genome-based approaches.</title>
        <authorList>
            <person name="Bowman J.P."/>
        </authorList>
    </citation>
    <scope>NUCLEOTIDE SEQUENCE [LARGE SCALE GENOMIC DNA]</scope>
    <source>
        <strain evidence="1 2">LMG 28164</strain>
    </source>
</reference>